<accession>B9KXY3</accession>
<keyword evidence="2" id="KW-1185">Reference proteome</keyword>
<dbReference type="AlphaFoldDB" id="B9KXY3"/>
<name>B9KXY3_THERP</name>
<gene>
    <name evidence="1" type="ordered locus">trd_0325</name>
</gene>
<dbReference type="HOGENOM" id="CLU_3141710_0_0_0"/>
<dbReference type="Proteomes" id="UP000000447">
    <property type="component" value="Chromosome"/>
</dbReference>
<dbReference type="EMBL" id="CP001275">
    <property type="protein sequence ID" value="ACM05613.1"/>
    <property type="molecule type" value="Genomic_DNA"/>
</dbReference>
<reference evidence="1 2" key="1">
    <citation type="journal article" date="2009" name="PLoS ONE">
        <title>Complete genome sequence of the aerobic CO-oxidizing thermophile Thermomicrobium roseum.</title>
        <authorList>
            <person name="Wu D."/>
            <person name="Raymond J."/>
            <person name="Wu M."/>
            <person name="Chatterji S."/>
            <person name="Ren Q."/>
            <person name="Graham J.E."/>
            <person name="Bryant D.A."/>
            <person name="Robb F."/>
            <person name="Colman A."/>
            <person name="Tallon L.J."/>
            <person name="Badger J.H."/>
            <person name="Madupu R."/>
            <person name="Ward N.L."/>
            <person name="Eisen J.A."/>
        </authorList>
    </citation>
    <scope>NUCLEOTIDE SEQUENCE [LARGE SCALE GENOMIC DNA]</scope>
    <source>
        <strain evidence="2">ATCC 27502 / DSM 5159 / P-2</strain>
    </source>
</reference>
<evidence type="ECO:0000313" key="1">
    <source>
        <dbReference type="EMBL" id="ACM05613.1"/>
    </source>
</evidence>
<protein>
    <submittedName>
        <fullName evidence="1">Uncharacterized protein</fullName>
    </submittedName>
</protein>
<dbReference type="KEGG" id="tro:trd_0325"/>
<proteinExistence type="predicted"/>
<sequence>MLRSDLARKLFGETGFFIPATCQEWIQQIAPFSVRNAGTFRLMILHDNL</sequence>
<evidence type="ECO:0000313" key="2">
    <source>
        <dbReference type="Proteomes" id="UP000000447"/>
    </source>
</evidence>
<organism evidence="1 2">
    <name type="scientific">Thermomicrobium roseum (strain ATCC 27502 / DSM 5159 / P-2)</name>
    <dbReference type="NCBI Taxonomy" id="309801"/>
    <lineage>
        <taxon>Bacteria</taxon>
        <taxon>Pseudomonadati</taxon>
        <taxon>Thermomicrobiota</taxon>
        <taxon>Thermomicrobia</taxon>
        <taxon>Thermomicrobiales</taxon>
        <taxon>Thermomicrobiaceae</taxon>
        <taxon>Thermomicrobium</taxon>
    </lineage>
</organism>
<dbReference type="STRING" id="309801.trd_0325"/>